<reference evidence="3 4" key="1">
    <citation type="submission" date="2018-06" db="EMBL/GenBank/DDBJ databases">
        <title>Pseudomonas diversity within urban Lake Michigan freshwaters.</title>
        <authorList>
            <person name="Batrich M."/>
            <person name="Hatzopoulos T."/>
            <person name="Putonti C."/>
        </authorList>
    </citation>
    <scope>NUCLEOTIDE SEQUENCE [LARGE SCALE GENOMIC DNA]</scope>
    <source>
        <strain evidence="3 4">LBp-160603</strain>
    </source>
</reference>
<sequence length="64" mass="6954">MKKLSVFVVVAGALLVALSLGAAPAPWYQWQSLATGRYMCSANDPGEGWRRHSGPYRNGACRDD</sequence>
<feature type="signal peptide" evidence="2">
    <location>
        <begin position="1"/>
        <end position="22"/>
    </location>
</feature>
<evidence type="ECO:0000313" key="4">
    <source>
        <dbReference type="Proteomes" id="UP000247620"/>
    </source>
</evidence>
<evidence type="ECO:0000313" key="3">
    <source>
        <dbReference type="EMBL" id="PYB78031.1"/>
    </source>
</evidence>
<dbReference type="EMBL" id="QJRO01000016">
    <property type="protein sequence ID" value="PYB78031.1"/>
    <property type="molecule type" value="Genomic_DNA"/>
</dbReference>
<proteinExistence type="predicted"/>
<feature type="chain" id="PRO_5015956863" description="DUF4124 domain-containing protein" evidence="2">
    <location>
        <begin position="23"/>
        <end position="64"/>
    </location>
</feature>
<comment type="caution">
    <text evidence="3">The sequence shown here is derived from an EMBL/GenBank/DDBJ whole genome shotgun (WGS) entry which is preliminary data.</text>
</comment>
<keyword evidence="2" id="KW-0732">Signal</keyword>
<protein>
    <recommendedName>
        <fullName evidence="5">DUF4124 domain-containing protein</fullName>
    </recommendedName>
</protein>
<evidence type="ECO:0008006" key="5">
    <source>
        <dbReference type="Google" id="ProtNLM"/>
    </source>
</evidence>
<evidence type="ECO:0000256" key="2">
    <source>
        <dbReference type="SAM" id="SignalP"/>
    </source>
</evidence>
<dbReference type="RefSeq" id="WP_110702399.1">
    <property type="nucleotide sequence ID" value="NZ_QJRO01000016.1"/>
</dbReference>
<accession>A0A2V4HKG5</accession>
<gene>
    <name evidence="3" type="ORF">DMX07_20085</name>
</gene>
<evidence type="ECO:0000256" key="1">
    <source>
        <dbReference type="SAM" id="MobiDB-lite"/>
    </source>
</evidence>
<dbReference type="AlphaFoldDB" id="A0A2V4HKG5"/>
<feature type="region of interest" description="Disordered" evidence="1">
    <location>
        <begin position="45"/>
        <end position="64"/>
    </location>
</feature>
<name>A0A2V4HKG5_9PSED</name>
<organism evidence="3 4">
    <name type="scientific">Pseudomonas soli</name>
    <dbReference type="NCBI Taxonomy" id="1306993"/>
    <lineage>
        <taxon>Bacteria</taxon>
        <taxon>Pseudomonadati</taxon>
        <taxon>Pseudomonadota</taxon>
        <taxon>Gammaproteobacteria</taxon>
        <taxon>Pseudomonadales</taxon>
        <taxon>Pseudomonadaceae</taxon>
        <taxon>Pseudomonas</taxon>
    </lineage>
</organism>
<dbReference type="Proteomes" id="UP000247620">
    <property type="component" value="Unassembled WGS sequence"/>
</dbReference>